<feature type="transmembrane region" description="Helical" evidence="2">
    <location>
        <begin position="204"/>
        <end position="230"/>
    </location>
</feature>
<feature type="transmembrane region" description="Helical" evidence="2">
    <location>
        <begin position="327"/>
        <end position="349"/>
    </location>
</feature>
<dbReference type="EMBL" id="KU220026">
    <property type="protein sequence ID" value="AMA67415.1"/>
    <property type="molecule type" value="Genomic_DNA"/>
</dbReference>
<evidence type="ECO:0000313" key="3">
    <source>
        <dbReference type="EMBL" id="AMA67415.1"/>
    </source>
</evidence>
<evidence type="ECO:0000256" key="2">
    <source>
        <dbReference type="SAM" id="Phobius"/>
    </source>
</evidence>
<keyword evidence="3" id="KW-0261">Viral envelope protein</keyword>
<reference evidence="3 4" key="1">
    <citation type="journal article" date="2016" name="MSphere">
        <title>Isolation and Characterization of a Novel Gammaherpesvirus from a Microbat Cell Line.</title>
        <authorList>
            <person name="Shabman R.S."/>
            <person name="Shrivastava S."/>
            <person name="Tsibane T."/>
            <person name="Attie O."/>
            <person name="Jayaprakash A."/>
            <person name="Mire C.E."/>
            <person name="Dilley K.E."/>
            <person name="Puri V."/>
            <person name="Stockwell T.B."/>
            <person name="Geisbert T.W."/>
            <person name="Sachidanandam R."/>
            <person name="Basler C.F."/>
        </authorList>
    </citation>
    <scope>NUCLEOTIDE SEQUENCE [LARGE SCALE GENOMIC DNA]</scope>
    <source>
        <strain evidence="3 4">My-HV8/Myotis velifer incautus/USA/FCGHV/2011</strain>
    </source>
</reference>
<dbReference type="KEGG" id="vg:26836977"/>
<feature type="transmembrane region" description="Helical" evidence="2">
    <location>
        <begin position="99"/>
        <end position="118"/>
    </location>
</feature>
<gene>
    <name evidence="3" type="primary">ORF58</name>
    <name evidence="3" type="ORF">AOT99_gpORF58</name>
</gene>
<keyword evidence="2" id="KW-0472">Membrane</keyword>
<evidence type="ECO:0000313" key="4">
    <source>
        <dbReference type="Proteomes" id="UP000207650"/>
    </source>
</evidence>
<protein>
    <submittedName>
        <fullName evidence="3">Envelope protein UL43</fullName>
    </submittedName>
</protein>
<feature type="transmembrane region" description="Helical" evidence="2">
    <location>
        <begin position="7"/>
        <end position="31"/>
    </location>
</feature>
<dbReference type="GO" id="GO:0019031">
    <property type="term" value="C:viral envelope"/>
    <property type="evidence" value="ECO:0007669"/>
    <property type="project" value="UniProtKB-KW"/>
</dbReference>
<keyword evidence="4" id="KW-1185">Reference proteome</keyword>
<feature type="transmembrane region" description="Helical" evidence="2">
    <location>
        <begin position="294"/>
        <end position="315"/>
    </location>
</feature>
<name>A0A0X9XGY0_9GAMA</name>
<feature type="transmembrane region" description="Helical" evidence="2">
    <location>
        <begin position="43"/>
        <end position="61"/>
    </location>
</feature>
<feature type="transmembrane region" description="Helical" evidence="2">
    <location>
        <begin position="242"/>
        <end position="261"/>
    </location>
</feature>
<feature type="transmembrane region" description="Helical" evidence="2">
    <location>
        <begin position="130"/>
        <end position="149"/>
    </location>
</feature>
<dbReference type="Proteomes" id="UP000207650">
    <property type="component" value="Segment"/>
</dbReference>
<keyword evidence="2" id="KW-0812">Transmembrane</keyword>
<dbReference type="Pfam" id="PF04633">
    <property type="entry name" value="Herpes_BMRF2"/>
    <property type="match status" value="1"/>
</dbReference>
<dbReference type="InterPro" id="IPR006727">
    <property type="entry name" value="Herpes_BMRF2"/>
</dbReference>
<feature type="transmembrane region" description="Helical" evidence="2">
    <location>
        <begin position="268"/>
        <end position="288"/>
    </location>
</feature>
<evidence type="ECO:0000256" key="1">
    <source>
        <dbReference type="ARBA" id="ARBA00008716"/>
    </source>
</evidence>
<feature type="transmembrane region" description="Helical" evidence="2">
    <location>
        <begin position="73"/>
        <end position="93"/>
    </location>
</feature>
<proteinExistence type="inferred from homology"/>
<feature type="transmembrane region" description="Helical" evidence="2">
    <location>
        <begin position="155"/>
        <end position="175"/>
    </location>
</feature>
<accession>A0A0X9XGY0</accession>
<organism evidence="3 4">
    <name type="scientific">Vespertilionid gammaherpesvirus 1</name>
    <dbReference type="NCBI Taxonomy" id="2560830"/>
    <lineage>
        <taxon>Viruses</taxon>
        <taxon>Duplodnaviria</taxon>
        <taxon>Heunggongvirae</taxon>
        <taxon>Peploviricota</taxon>
        <taxon>Herviviricetes</taxon>
        <taxon>Herpesvirales</taxon>
        <taxon>Orthoherpesviridae</taxon>
        <taxon>Gammaherpesvirinae</taxon>
        <taxon>Percavirus</taxon>
        <taxon>Percavirus vespertilionidgamma1</taxon>
    </lineage>
</organism>
<keyword evidence="2" id="KW-1133">Transmembrane helix</keyword>
<dbReference type="OrthoDB" id="13967at10239"/>
<sequence>MADMVSVVCALACGLLAVTPFIWCFIFRAILSFCMFDRENDILYAWSTVIAQIIMICLCFQRYSKCLNRSLDVLCLVNVALICICFICIHFPASAHITVPLIFSVNLVLLSIWLPVTFETVYLCSGNLHTYFQFGFYIGIMTYYILLFYKSLTSYFLLVPLTAFLTLGVYAHGVLKSQESFKKGLFNCKAIFINKDNLYIRHRVGVVFSLVGAEVFLVSVLTIATIIIIMTVGLYTNVFATINTYILLCHFASLCCGGLNFPAHWATLLYCVVGSIATSLIFVLKNSIELQSCFFFLTFLCFTNAINCEFSLAHIKLSRGVNGPKIVLFLCLVVNIFISISFNVLYNLVY</sequence>
<comment type="similarity">
    <text evidence="1">Belongs to the herpesviridae BMRF2 family.</text>
</comment>
<keyword evidence="3" id="KW-0946">Virion</keyword>